<evidence type="ECO:0000256" key="3">
    <source>
        <dbReference type="ARBA" id="ARBA00022679"/>
    </source>
</evidence>
<dbReference type="GO" id="GO:0009307">
    <property type="term" value="P:DNA restriction-modification system"/>
    <property type="evidence" value="ECO:0007669"/>
    <property type="project" value="UniProtKB-KW"/>
</dbReference>
<dbReference type="REBASE" id="57382">
    <property type="entry name" value="M.Gxi3C1ORF1475P"/>
</dbReference>
<name>K2KJE1_9GAMM</name>
<dbReference type="EMBL" id="AMRI01000002">
    <property type="protein sequence ID" value="EKE77440.1"/>
    <property type="molecule type" value="Genomic_DNA"/>
</dbReference>
<evidence type="ECO:0000256" key="2">
    <source>
        <dbReference type="ARBA" id="ARBA00022603"/>
    </source>
</evidence>
<dbReference type="SUPFAM" id="SSF53335">
    <property type="entry name" value="S-adenosyl-L-methionine-dependent methyltransferases"/>
    <property type="match status" value="1"/>
</dbReference>
<dbReference type="eggNOG" id="COG0270">
    <property type="taxonomic scope" value="Bacteria"/>
</dbReference>
<protein>
    <recommendedName>
        <fullName evidence="1">DNA (cytosine-5-)-methyltransferase</fullName>
        <ecNumber evidence="1">2.1.1.37</ecNumber>
    </recommendedName>
</protein>
<dbReference type="Proteomes" id="UP000006755">
    <property type="component" value="Unassembled WGS sequence"/>
</dbReference>
<evidence type="ECO:0000256" key="7">
    <source>
        <dbReference type="PROSITE-ProRule" id="PRU01016"/>
    </source>
</evidence>
<evidence type="ECO:0000256" key="5">
    <source>
        <dbReference type="ARBA" id="ARBA00022747"/>
    </source>
</evidence>
<dbReference type="GO" id="GO:0003886">
    <property type="term" value="F:DNA (cytosine-5-)-methyltransferase activity"/>
    <property type="evidence" value="ECO:0007669"/>
    <property type="project" value="UniProtKB-EC"/>
</dbReference>
<dbReference type="GO" id="GO:0032259">
    <property type="term" value="P:methylation"/>
    <property type="evidence" value="ECO:0007669"/>
    <property type="project" value="UniProtKB-KW"/>
</dbReference>
<evidence type="ECO:0000256" key="1">
    <source>
        <dbReference type="ARBA" id="ARBA00011975"/>
    </source>
</evidence>
<organism evidence="8 9">
    <name type="scientific">Gallaecimonas xiamenensis 3-C-1</name>
    <dbReference type="NCBI Taxonomy" id="745411"/>
    <lineage>
        <taxon>Bacteria</taxon>
        <taxon>Pseudomonadati</taxon>
        <taxon>Pseudomonadota</taxon>
        <taxon>Gammaproteobacteria</taxon>
        <taxon>Enterobacterales</taxon>
        <taxon>Gallaecimonadaceae</taxon>
        <taxon>Gallaecimonas</taxon>
    </lineage>
</organism>
<dbReference type="GO" id="GO:0003677">
    <property type="term" value="F:DNA binding"/>
    <property type="evidence" value="ECO:0007669"/>
    <property type="project" value="TreeGrafter"/>
</dbReference>
<dbReference type="STRING" id="745411.B3C1_01475"/>
<reference evidence="8 9" key="1">
    <citation type="journal article" date="2012" name="J. Bacteriol.">
        <title>Genome Sequence of Gallaecimonas xiamenensis Type Strain 3-C-1.</title>
        <authorList>
            <person name="Lai Q."/>
            <person name="Wang L."/>
            <person name="Wang W."/>
            <person name="Shao Z."/>
        </authorList>
    </citation>
    <scope>NUCLEOTIDE SEQUENCE [LARGE SCALE GENOMIC DNA]</scope>
    <source>
        <strain evidence="8 9">3-C-1</strain>
    </source>
</reference>
<keyword evidence="9" id="KW-1185">Reference proteome</keyword>
<evidence type="ECO:0000256" key="4">
    <source>
        <dbReference type="ARBA" id="ARBA00022691"/>
    </source>
</evidence>
<dbReference type="Gene3D" id="3.90.120.10">
    <property type="entry name" value="DNA Methylase, subunit A, domain 2"/>
    <property type="match status" value="1"/>
</dbReference>
<dbReference type="PRINTS" id="PR00105">
    <property type="entry name" value="C5METTRFRASE"/>
</dbReference>
<dbReference type="PANTHER" id="PTHR10629">
    <property type="entry name" value="CYTOSINE-SPECIFIC METHYLTRANSFERASE"/>
    <property type="match status" value="1"/>
</dbReference>
<gene>
    <name evidence="8" type="ORF">B3C1_01475</name>
</gene>
<dbReference type="InterPro" id="IPR029063">
    <property type="entry name" value="SAM-dependent_MTases_sf"/>
</dbReference>
<evidence type="ECO:0000313" key="9">
    <source>
        <dbReference type="Proteomes" id="UP000006755"/>
    </source>
</evidence>
<dbReference type="InterPro" id="IPR050390">
    <property type="entry name" value="C5-Methyltransferase"/>
</dbReference>
<dbReference type="RefSeq" id="WP_008482432.1">
    <property type="nucleotide sequence ID" value="NZ_AMRI01000002.1"/>
</dbReference>
<keyword evidence="2 7" id="KW-0489">Methyltransferase</keyword>
<dbReference type="GO" id="GO:0044027">
    <property type="term" value="P:negative regulation of gene expression via chromosomal CpG island methylation"/>
    <property type="evidence" value="ECO:0007669"/>
    <property type="project" value="TreeGrafter"/>
</dbReference>
<evidence type="ECO:0000256" key="6">
    <source>
        <dbReference type="ARBA" id="ARBA00047422"/>
    </source>
</evidence>
<keyword evidence="4 7" id="KW-0949">S-adenosyl-L-methionine</keyword>
<dbReference type="InterPro" id="IPR001525">
    <property type="entry name" value="C5_MeTfrase"/>
</dbReference>
<keyword evidence="3 7" id="KW-0808">Transferase</keyword>
<dbReference type="Pfam" id="PF00145">
    <property type="entry name" value="DNA_methylase"/>
    <property type="match status" value="2"/>
</dbReference>
<evidence type="ECO:0000313" key="8">
    <source>
        <dbReference type="EMBL" id="EKE77440.1"/>
    </source>
</evidence>
<dbReference type="PROSITE" id="PS51679">
    <property type="entry name" value="SAM_MT_C5"/>
    <property type="match status" value="1"/>
</dbReference>
<comment type="catalytic activity">
    <reaction evidence="6">
        <text>a 2'-deoxycytidine in DNA + S-adenosyl-L-methionine = a 5-methyl-2'-deoxycytidine in DNA + S-adenosyl-L-homocysteine + H(+)</text>
        <dbReference type="Rhea" id="RHEA:13681"/>
        <dbReference type="Rhea" id="RHEA-COMP:11369"/>
        <dbReference type="Rhea" id="RHEA-COMP:11370"/>
        <dbReference type="ChEBI" id="CHEBI:15378"/>
        <dbReference type="ChEBI" id="CHEBI:57856"/>
        <dbReference type="ChEBI" id="CHEBI:59789"/>
        <dbReference type="ChEBI" id="CHEBI:85452"/>
        <dbReference type="ChEBI" id="CHEBI:85454"/>
        <dbReference type="EC" id="2.1.1.37"/>
    </reaction>
</comment>
<comment type="caution">
    <text evidence="8">The sequence shown here is derived from an EMBL/GenBank/DDBJ whole genome shotgun (WGS) entry which is preliminary data.</text>
</comment>
<dbReference type="Gene3D" id="3.40.50.150">
    <property type="entry name" value="Vaccinia Virus protein VP39"/>
    <property type="match status" value="2"/>
</dbReference>
<keyword evidence="5" id="KW-0680">Restriction system</keyword>
<feature type="active site" evidence="7">
    <location>
        <position position="203"/>
    </location>
</feature>
<dbReference type="EC" id="2.1.1.37" evidence="1"/>
<dbReference type="PATRIC" id="fig|745411.4.peg.285"/>
<comment type="similarity">
    <text evidence="7">Belongs to the class I-like SAM-binding methyltransferase superfamily. C5-methyltransferase family.</text>
</comment>
<sequence length="668" mass="76592">MHQQIPVIDIFAGPGGLAEGFSSFQTEGEETYPFKIVMSAEKDESACATLKLRAFLRWFTYGRKHKQLPRVYVDYVKAKDKGLVREPAMLLGRLLELSPSCDSFAELEKIRDSEGRLTALDALLLREFAEEWEVFCYSINYGKEKREILEALWHAIQEARCIELGGSNDEETILFRPLSARLSEHEKSHEGVNHAVLIGGPPCQAYSNVGRIRRTKGNVVNNIRTAGEKWTLMDDPRSWLYLEYLKILDRTSPAIFVMENVKGMLSAKFENENGDVELVWKRIVQDLHSPHEAIDKSTRTDYQPTSDKQYMICSLVDAEKCHFNGSPEELENLDPKDFVIKASDYGVPQHRERVILLGIRKDLIGKIDLKDLLSQIKMEKSKKTDVLEAISDIPPHRSYLTGLFTPERKRPLHVRNDKENSPKWQRALSEQTEAIKSRISVIIDECMSCNDNDRAELYGDIKDILESAHKAQRHSDFNNGYAWVEAPPKSFSETHLNTWCRGKWPDYELLNSDPRGHMDTDLGRYVFAACYAIAVRKMYAKGKKQFREQIDLDELEKVGLLPAHNNRKSFIDRFKVQRAEHPASTITSHISKDGHYFIHPDPGQCRSFTVREAARIQTFPDDYFFEGSKVQQYVQVGNAVPPLLANKIGEVVFRVFESLKLTFPFNVK</sequence>
<proteinExistence type="inferred from homology"/>
<accession>K2KJE1</accession>
<dbReference type="PANTHER" id="PTHR10629:SF52">
    <property type="entry name" value="DNA (CYTOSINE-5)-METHYLTRANSFERASE 1"/>
    <property type="match status" value="1"/>
</dbReference>
<dbReference type="AlphaFoldDB" id="K2KJE1"/>